<evidence type="ECO:0000256" key="3">
    <source>
        <dbReference type="ARBA" id="ARBA00008773"/>
    </source>
</evidence>
<keyword evidence="16" id="KW-1185">Reference proteome</keyword>
<gene>
    <name evidence="15" type="ORF">SASPL_155662</name>
</gene>
<dbReference type="InterPro" id="IPR044965">
    <property type="entry name" value="Glyco_hydro_17_plant"/>
</dbReference>
<feature type="compositionally biased region" description="Basic and acidic residues" evidence="13">
    <location>
        <begin position="249"/>
        <end position="284"/>
    </location>
</feature>
<dbReference type="Pfam" id="PF00332">
    <property type="entry name" value="Glyco_hydro_17"/>
    <property type="match status" value="1"/>
</dbReference>
<comment type="catalytic activity">
    <reaction evidence="1">
        <text>Hydrolysis of (1-&gt;3)-beta-D-glucosidic linkages in (1-&gt;3)-beta-D-glucans.</text>
        <dbReference type="EC" id="3.2.1.39"/>
    </reaction>
</comment>
<dbReference type="GO" id="GO:0005975">
    <property type="term" value="P:carbohydrate metabolic process"/>
    <property type="evidence" value="ECO:0007669"/>
    <property type="project" value="InterPro"/>
</dbReference>
<comment type="similarity">
    <text evidence="3 12">Belongs to the glycosyl hydrolase 17 family.</text>
</comment>
<dbReference type="Gene3D" id="3.30.890.10">
    <property type="entry name" value="Methyl-cpg-binding Protein 2, Chain A"/>
    <property type="match status" value="1"/>
</dbReference>
<keyword evidence="7" id="KW-0805">Transcription regulation</keyword>
<evidence type="ECO:0000256" key="10">
    <source>
        <dbReference type="ARBA" id="ARBA00023242"/>
    </source>
</evidence>
<dbReference type="InterPro" id="IPR017853">
    <property type="entry name" value="GH"/>
</dbReference>
<dbReference type="GO" id="GO:0042973">
    <property type="term" value="F:glucan endo-1,3-beta-D-glucosidase activity"/>
    <property type="evidence" value="ECO:0007669"/>
    <property type="project" value="UniProtKB-EC"/>
</dbReference>
<evidence type="ECO:0000256" key="2">
    <source>
        <dbReference type="ARBA" id="ARBA00004123"/>
    </source>
</evidence>
<dbReference type="Proteomes" id="UP000298416">
    <property type="component" value="Unassembled WGS sequence"/>
</dbReference>
<evidence type="ECO:0000256" key="5">
    <source>
        <dbReference type="ARBA" id="ARBA00022729"/>
    </source>
</evidence>
<accession>A0A8X8VY43</accession>
<dbReference type="Gene3D" id="3.20.20.80">
    <property type="entry name" value="Glycosidases"/>
    <property type="match status" value="1"/>
</dbReference>
<evidence type="ECO:0000313" key="15">
    <source>
        <dbReference type="EMBL" id="KAG6384528.1"/>
    </source>
</evidence>
<evidence type="ECO:0000313" key="16">
    <source>
        <dbReference type="Proteomes" id="UP000298416"/>
    </source>
</evidence>
<feature type="domain" description="MBD" evidence="14">
    <location>
        <begin position="73"/>
        <end position="124"/>
    </location>
</feature>
<dbReference type="InterPro" id="IPR001739">
    <property type="entry name" value="Methyl_CpG_DNA-bd"/>
</dbReference>
<dbReference type="EC" id="3.2.1.39" evidence="4"/>
<evidence type="ECO:0000256" key="8">
    <source>
        <dbReference type="ARBA" id="ARBA00023125"/>
    </source>
</evidence>
<dbReference type="InterPro" id="IPR016177">
    <property type="entry name" value="DNA-bd_dom_sf"/>
</dbReference>
<dbReference type="FunFam" id="3.20.20.80:FF:000005">
    <property type="entry name" value="Glucan endo-1,3-beta-glucosidase 14"/>
    <property type="match status" value="1"/>
</dbReference>
<evidence type="ECO:0000259" key="14">
    <source>
        <dbReference type="Pfam" id="PF01429"/>
    </source>
</evidence>
<dbReference type="InterPro" id="IPR000490">
    <property type="entry name" value="Glyco_hydro_17"/>
</dbReference>
<feature type="region of interest" description="Disordered" evidence="13">
    <location>
        <begin position="110"/>
        <end position="311"/>
    </location>
</feature>
<keyword evidence="6" id="KW-0378">Hydrolase</keyword>
<dbReference type="GO" id="GO:0003677">
    <property type="term" value="F:DNA binding"/>
    <property type="evidence" value="ECO:0007669"/>
    <property type="project" value="UniProtKB-KW"/>
</dbReference>
<proteinExistence type="inferred from homology"/>
<name>A0A8X8VY43_SALSN</name>
<dbReference type="PANTHER" id="PTHR32227">
    <property type="entry name" value="GLUCAN ENDO-1,3-BETA-GLUCOSIDASE BG1-RELATED-RELATED"/>
    <property type="match status" value="1"/>
</dbReference>
<keyword evidence="8" id="KW-0238">DNA-binding</keyword>
<keyword evidence="10" id="KW-0539">Nucleus</keyword>
<evidence type="ECO:0000256" key="1">
    <source>
        <dbReference type="ARBA" id="ARBA00000382"/>
    </source>
</evidence>
<feature type="compositionally biased region" description="Basic and acidic residues" evidence="13">
    <location>
        <begin position="122"/>
        <end position="134"/>
    </location>
</feature>
<dbReference type="SUPFAM" id="SSF51445">
    <property type="entry name" value="(Trans)glycosidases"/>
    <property type="match status" value="1"/>
</dbReference>
<reference evidence="15" key="2">
    <citation type="submission" date="2020-08" db="EMBL/GenBank/DDBJ databases">
        <title>Plant Genome Project.</title>
        <authorList>
            <person name="Zhang R.-G."/>
        </authorList>
    </citation>
    <scope>NUCLEOTIDE SEQUENCE</scope>
    <source>
        <strain evidence="15">Huo1</strain>
        <tissue evidence="15">Leaf</tissue>
    </source>
</reference>
<comment type="caution">
    <text evidence="15">The sequence shown here is derived from an EMBL/GenBank/DDBJ whole genome shotgun (WGS) entry which is preliminary data.</text>
</comment>
<keyword evidence="5" id="KW-0732">Signal</keyword>
<dbReference type="GO" id="GO:0005634">
    <property type="term" value="C:nucleus"/>
    <property type="evidence" value="ECO:0007669"/>
    <property type="project" value="UniProtKB-SubCell"/>
</dbReference>
<evidence type="ECO:0000256" key="12">
    <source>
        <dbReference type="RuleBase" id="RU004335"/>
    </source>
</evidence>
<dbReference type="EMBL" id="PNBA02000076">
    <property type="protein sequence ID" value="KAG6384528.1"/>
    <property type="molecule type" value="Genomic_DNA"/>
</dbReference>
<dbReference type="Pfam" id="PF01429">
    <property type="entry name" value="MBD"/>
    <property type="match status" value="1"/>
</dbReference>
<evidence type="ECO:0000256" key="6">
    <source>
        <dbReference type="ARBA" id="ARBA00022801"/>
    </source>
</evidence>
<evidence type="ECO:0000256" key="7">
    <source>
        <dbReference type="ARBA" id="ARBA00023015"/>
    </source>
</evidence>
<organism evidence="15">
    <name type="scientific">Salvia splendens</name>
    <name type="common">Scarlet sage</name>
    <dbReference type="NCBI Taxonomy" id="180675"/>
    <lineage>
        <taxon>Eukaryota</taxon>
        <taxon>Viridiplantae</taxon>
        <taxon>Streptophyta</taxon>
        <taxon>Embryophyta</taxon>
        <taxon>Tracheophyta</taxon>
        <taxon>Spermatophyta</taxon>
        <taxon>Magnoliopsida</taxon>
        <taxon>eudicotyledons</taxon>
        <taxon>Gunneridae</taxon>
        <taxon>Pentapetalae</taxon>
        <taxon>asterids</taxon>
        <taxon>lamiids</taxon>
        <taxon>Lamiales</taxon>
        <taxon>Lamiaceae</taxon>
        <taxon>Nepetoideae</taxon>
        <taxon>Mentheae</taxon>
        <taxon>Salviinae</taxon>
        <taxon>Salvia</taxon>
        <taxon>Salvia subgen. Calosphace</taxon>
        <taxon>core Calosphace</taxon>
    </lineage>
</organism>
<feature type="compositionally biased region" description="Basic and acidic residues" evidence="13">
    <location>
        <begin position="155"/>
        <end position="238"/>
    </location>
</feature>
<reference evidence="15" key="1">
    <citation type="submission" date="2018-01" db="EMBL/GenBank/DDBJ databases">
        <authorList>
            <person name="Mao J.F."/>
        </authorList>
    </citation>
    <scope>NUCLEOTIDE SEQUENCE</scope>
    <source>
        <strain evidence="15">Huo1</strain>
        <tissue evidence="15">Leaf</tissue>
    </source>
</reference>
<comment type="subcellular location">
    <subcellularLocation>
        <location evidence="2">Nucleus</location>
    </subcellularLocation>
</comment>
<keyword evidence="11" id="KW-0326">Glycosidase</keyword>
<dbReference type="SUPFAM" id="SSF54171">
    <property type="entry name" value="DNA-binding domain"/>
    <property type="match status" value="1"/>
</dbReference>
<protein>
    <recommendedName>
        <fullName evidence="4">glucan endo-1,3-beta-D-glucosidase</fullName>
        <ecNumber evidence="4">3.2.1.39</ecNumber>
    </recommendedName>
</protein>
<keyword evidence="9" id="KW-0804">Transcription</keyword>
<evidence type="ECO:0000256" key="11">
    <source>
        <dbReference type="ARBA" id="ARBA00023295"/>
    </source>
</evidence>
<evidence type="ECO:0000256" key="4">
    <source>
        <dbReference type="ARBA" id="ARBA00012780"/>
    </source>
</evidence>
<sequence length="727" mass="79267">MPEIQRSDEVVSVELPAPASWKKLDSLISWIPDSCFMLVKFNLTRISAKMVCFHLNGQDGPDIVIYILQYLPKRGGTPRKNEIVFVAPTGEEISSRKQLEQYLKSHEGNPAISEFDWGTGETPRRSARISEKVKSSPTSLEIEPQMKRRKRSSITKKEKEAEAGKEEAEGTEVDGKPDAGKEAAKEEADGNQDAEKGAEGMEVDGKQDAVTEDRAGEDKETKVGSEDKLQEETVKVSEQDAIVDTDVQSDAKDVKPDTNGKDDVKDNGTGDASHEGEKAEHENVVEPVSEAAPHASSELATPDKPNENEQGATNGAEAQVANGGPRVSTQEMNGIQEGGIKTSVQEQEQGNNLKAESMDNSKQWLGMMNAFTGTFGVNYGRLADNIPKPESVVTLLKANKIKNTRIYDADPSVLKAFSGSGIEIIVGLGNQFLRDISINQDRAVDWVKTNVEPFLPGTSITGIAVGNEVLGGGDPELWEVLVPAVRNVYNALSQLSLADKIEVSSPHSAAVFATTFPPSAGAFKDSLLPYMRPLLRFFSHIGTPFYINAYPFLAYISDPSHIDLNYALFEKNKGIYDAKTKLHYDNMFDAMVDAAYAALEKVDFHRMEVIVSETGWASKGDDNEAGATVKNAKTYNGNLKKRLMKKKGTPYRPKRAVKAYVFALFNENSKPGPTSERNFGLFKADGSTSYDIGFTGLVPSSASSSFLGSSIKTWIWVICVVAGVVIN</sequence>
<dbReference type="AlphaFoldDB" id="A0A8X8VY43"/>
<evidence type="ECO:0000256" key="9">
    <source>
        <dbReference type="ARBA" id="ARBA00023163"/>
    </source>
</evidence>
<evidence type="ECO:0000256" key="13">
    <source>
        <dbReference type="SAM" id="MobiDB-lite"/>
    </source>
</evidence>